<dbReference type="HOGENOM" id="CLU_009600_0_4_5"/>
<dbReference type="RefSeq" id="WP_015928327.1">
    <property type="nucleotide sequence ID" value="NC_011894.1"/>
</dbReference>
<dbReference type="InterPro" id="IPR036928">
    <property type="entry name" value="AS_sf"/>
</dbReference>
<dbReference type="GO" id="GO:0003824">
    <property type="term" value="F:catalytic activity"/>
    <property type="evidence" value="ECO:0007669"/>
    <property type="project" value="InterPro"/>
</dbReference>
<dbReference type="Proteomes" id="UP000008207">
    <property type="component" value="Chromosome"/>
</dbReference>
<evidence type="ECO:0000313" key="3">
    <source>
        <dbReference type="Proteomes" id="UP000008207"/>
    </source>
</evidence>
<feature type="domain" description="Amidase" evidence="1">
    <location>
        <begin position="26"/>
        <end position="443"/>
    </location>
</feature>
<dbReference type="AlphaFoldDB" id="B8IPY3"/>
<proteinExistence type="predicted"/>
<dbReference type="KEGG" id="mno:Mnod_1643"/>
<dbReference type="InterPro" id="IPR000120">
    <property type="entry name" value="Amidase"/>
</dbReference>
<name>B8IPY3_METNO</name>
<evidence type="ECO:0000259" key="1">
    <source>
        <dbReference type="Pfam" id="PF01425"/>
    </source>
</evidence>
<dbReference type="STRING" id="460265.Mnod_1643"/>
<dbReference type="eggNOG" id="COG0154">
    <property type="taxonomic scope" value="Bacteria"/>
</dbReference>
<dbReference type="Pfam" id="PF01425">
    <property type="entry name" value="Amidase"/>
    <property type="match status" value="1"/>
</dbReference>
<evidence type="ECO:0000313" key="2">
    <source>
        <dbReference type="EMBL" id="ACL56633.1"/>
    </source>
</evidence>
<keyword evidence="3" id="KW-1185">Reference proteome</keyword>
<dbReference type="Gene3D" id="3.90.1300.10">
    <property type="entry name" value="Amidase signature (AS) domain"/>
    <property type="match status" value="1"/>
</dbReference>
<reference evidence="2 3" key="1">
    <citation type="submission" date="2009-01" db="EMBL/GenBank/DDBJ databases">
        <title>Complete sequence of chromosome of Methylobacterium nodulans ORS 2060.</title>
        <authorList>
            <consortium name="US DOE Joint Genome Institute"/>
            <person name="Lucas S."/>
            <person name="Copeland A."/>
            <person name="Lapidus A."/>
            <person name="Glavina del Rio T."/>
            <person name="Dalin E."/>
            <person name="Tice H."/>
            <person name="Bruce D."/>
            <person name="Goodwin L."/>
            <person name="Pitluck S."/>
            <person name="Sims D."/>
            <person name="Brettin T."/>
            <person name="Detter J.C."/>
            <person name="Han C."/>
            <person name="Larimer F."/>
            <person name="Land M."/>
            <person name="Hauser L."/>
            <person name="Kyrpides N."/>
            <person name="Ivanova N."/>
            <person name="Marx C.J."/>
            <person name="Richardson P."/>
        </authorList>
    </citation>
    <scope>NUCLEOTIDE SEQUENCE [LARGE SCALE GENOMIC DNA]</scope>
    <source>
        <strain evidence="3">LMG 21967 / CNCM I-2342 / ORS 2060</strain>
    </source>
</reference>
<dbReference type="EMBL" id="CP001349">
    <property type="protein sequence ID" value="ACL56633.1"/>
    <property type="molecule type" value="Genomic_DNA"/>
</dbReference>
<organism evidence="2 3">
    <name type="scientific">Methylobacterium nodulans (strain LMG 21967 / CNCM I-2342 / ORS 2060)</name>
    <dbReference type="NCBI Taxonomy" id="460265"/>
    <lineage>
        <taxon>Bacteria</taxon>
        <taxon>Pseudomonadati</taxon>
        <taxon>Pseudomonadota</taxon>
        <taxon>Alphaproteobacteria</taxon>
        <taxon>Hyphomicrobiales</taxon>
        <taxon>Methylobacteriaceae</taxon>
        <taxon>Methylobacterium</taxon>
    </lineage>
</organism>
<dbReference type="NCBIfam" id="NF005450">
    <property type="entry name" value="PRK07042.1"/>
    <property type="match status" value="1"/>
</dbReference>
<dbReference type="OrthoDB" id="9814821at2"/>
<gene>
    <name evidence="2" type="ordered locus">Mnod_1643</name>
</gene>
<dbReference type="SUPFAM" id="SSF75304">
    <property type="entry name" value="Amidase signature (AS) enzymes"/>
    <property type="match status" value="1"/>
</dbReference>
<dbReference type="InterPro" id="IPR023631">
    <property type="entry name" value="Amidase_dom"/>
</dbReference>
<dbReference type="PANTHER" id="PTHR11895">
    <property type="entry name" value="TRANSAMIDASE"/>
    <property type="match status" value="1"/>
</dbReference>
<accession>B8IPY3</accession>
<sequence length="463" mass="48719">MTETLADLSATDLLARYAARDLSPVEVMEAVIARVEAAEPSLRALYAFVPDEARAAARAAEARWRRGEALPLDGVPATIKENIATRGMPMPLGTAARRDAAPAAEDAPAAARLREAGAILFARTTMPDYGMLSSGLSSFHPLARNPWDRTKTPGGSSAGAGAAAAAGYGPLHLGTDIGGSIRLPAGWCGIVGFKPSNGRVPIDPPYYGRCAGPMTRTIADAALAMRELSRPDARDGTALLPAAIDWLALDGLNPKGLRLGLVLDAGVGLPLAPAVRAVVEEAGKRLAASGAVVEPVAPFLTRTMLDGLDTFWRQRAWSDIGALDPDRRAAVLPFIRAWAETARSFSGAAVFSGMSQMAAMRDAALAAIRPFDFLITPVAPVPAFPAELPCPTDDPQRPFEHIGFTVAFNMSEQPALSVPAGITPEGLPVGLQIVGHRFDDLGVLRLGRLFEGLRPPLPPYPAR</sequence>
<protein>
    <submittedName>
        <fullName evidence="2">Amidase</fullName>
    </submittedName>
</protein>
<dbReference type="PANTHER" id="PTHR11895:SF173">
    <property type="entry name" value="GLUTAMYL-TRNA AMIDOTRANSFERASE SUBUNIT A"/>
    <property type="match status" value="1"/>
</dbReference>